<dbReference type="InterPro" id="IPR036236">
    <property type="entry name" value="Znf_C2H2_sf"/>
</dbReference>
<evidence type="ECO:0000256" key="2">
    <source>
        <dbReference type="ARBA" id="ARBA00022737"/>
    </source>
</evidence>
<evidence type="ECO:0000256" key="3">
    <source>
        <dbReference type="ARBA" id="ARBA00022771"/>
    </source>
</evidence>
<dbReference type="FunFam" id="3.30.160.60:FF:001316">
    <property type="entry name" value="PR domain zinc finger protein 10"/>
    <property type="match status" value="1"/>
</dbReference>
<dbReference type="Pfam" id="PF13894">
    <property type="entry name" value="zf-C2H2_4"/>
    <property type="match status" value="1"/>
</dbReference>
<feature type="region of interest" description="Disordered" evidence="6">
    <location>
        <begin position="1"/>
        <end position="41"/>
    </location>
</feature>
<dbReference type="PROSITE" id="PS50280">
    <property type="entry name" value="SET"/>
    <property type="match status" value="1"/>
</dbReference>
<feature type="compositionally biased region" description="Low complexity" evidence="6">
    <location>
        <begin position="137"/>
        <end position="155"/>
    </location>
</feature>
<feature type="domain" description="C2H2-type" evidence="7">
    <location>
        <begin position="963"/>
        <end position="990"/>
    </location>
</feature>
<feature type="domain" description="C2H2-type" evidence="7">
    <location>
        <begin position="993"/>
        <end position="1020"/>
    </location>
</feature>
<dbReference type="PROSITE" id="PS50157">
    <property type="entry name" value="ZINC_FINGER_C2H2_2"/>
    <property type="match status" value="13"/>
</dbReference>
<organism evidence="9 10">
    <name type="scientific">Cryptotermes secundus</name>
    <dbReference type="NCBI Taxonomy" id="105785"/>
    <lineage>
        <taxon>Eukaryota</taxon>
        <taxon>Metazoa</taxon>
        <taxon>Ecdysozoa</taxon>
        <taxon>Arthropoda</taxon>
        <taxon>Hexapoda</taxon>
        <taxon>Insecta</taxon>
        <taxon>Pterygota</taxon>
        <taxon>Neoptera</taxon>
        <taxon>Polyneoptera</taxon>
        <taxon>Dictyoptera</taxon>
        <taxon>Blattodea</taxon>
        <taxon>Blattoidea</taxon>
        <taxon>Termitoidae</taxon>
        <taxon>Kalotermitidae</taxon>
        <taxon>Cryptotermitinae</taxon>
        <taxon>Cryptotermes</taxon>
    </lineage>
</organism>
<accession>A0A2J7PS74</accession>
<keyword evidence="2" id="KW-0677">Repeat</keyword>
<evidence type="ECO:0000256" key="4">
    <source>
        <dbReference type="ARBA" id="ARBA00022833"/>
    </source>
</evidence>
<protein>
    <recommendedName>
        <fullName evidence="11">PR domain zinc finger protein 10</fullName>
    </recommendedName>
</protein>
<feature type="domain" description="C2H2-type" evidence="7">
    <location>
        <begin position="1077"/>
        <end position="1104"/>
    </location>
</feature>
<dbReference type="Gene3D" id="2.170.270.10">
    <property type="entry name" value="SET domain"/>
    <property type="match status" value="1"/>
</dbReference>
<feature type="region of interest" description="Disordered" evidence="6">
    <location>
        <begin position="1296"/>
        <end position="1317"/>
    </location>
</feature>
<dbReference type="Pfam" id="PF00096">
    <property type="entry name" value="zf-C2H2"/>
    <property type="match status" value="2"/>
</dbReference>
<proteinExistence type="predicted"/>
<feature type="domain" description="C2H2-type" evidence="7">
    <location>
        <begin position="785"/>
        <end position="812"/>
    </location>
</feature>
<feature type="region of interest" description="Disordered" evidence="6">
    <location>
        <begin position="836"/>
        <end position="855"/>
    </location>
</feature>
<dbReference type="Pfam" id="PF21549">
    <property type="entry name" value="PRDM2_PR"/>
    <property type="match status" value="1"/>
</dbReference>
<feature type="compositionally biased region" description="Low complexity" evidence="6">
    <location>
        <begin position="1490"/>
        <end position="1508"/>
    </location>
</feature>
<feature type="compositionally biased region" description="Polar residues" evidence="6">
    <location>
        <begin position="253"/>
        <end position="265"/>
    </location>
</feature>
<dbReference type="SMART" id="SM00355">
    <property type="entry name" value="ZnF_C2H2"/>
    <property type="match status" value="14"/>
</dbReference>
<dbReference type="EMBL" id="NEVH01021938">
    <property type="protein sequence ID" value="PNF19187.1"/>
    <property type="molecule type" value="Genomic_DNA"/>
</dbReference>
<feature type="compositionally biased region" description="Polar residues" evidence="6">
    <location>
        <begin position="1434"/>
        <end position="1458"/>
    </location>
</feature>
<gene>
    <name evidence="9" type="ORF">B7P43_G09598</name>
</gene>
<keyword evidence="4" id="KW-0862">Zinc</keyword>
<evidence type="ECO:0000259" key="7">
    <source>
        <dbReference type="PROSITE" id="PS50157"/>
    </source>
</evidence>
<dbReference type="GO" id="GO:0000981">
    <property type="term" value="F:DNA-binding transcription factor activity, RNA polymerase II-specific"/>
    <property type="evidence" value="ECO:0007669"/>
    <property type="project" value="TreeGrafter"/>
</dbReference>
<dbReference type="Proteomes" id="UP000235965">
    <property type="component" value="Unassembled WGS sequence"/>
</dbReference>
<dbReference type="STRING" id="105785.A0A2J7PS74"/>
<feature type="domain" description="C2H2-type" evidence="7">
    <location>
        <begin position="1049"/>
        <end position="1077"/>
    </location>
</feature>
<dbReference type="PANTHER" id="PTHR24408">
    <property type="entry name" value="ZINC FINGER PROTEIN"/>
    <property type="match status" value="1"/>
</dbReference>
<feature type="domain" description="SET" evidence="8">
    <location>
        <begin position="564"/>
        <end position="687"/>
    </location>
</feature>
<evidence type="ECO:0000256" key="6">
    <source>
        <dbReference type="SAM" id="MobiDB-lite"/>
    </source>
</evidence>
<dbReference type="GO" id="GO:0005634">
    <property type="term" value="C:nucleus"/>
    <property type="evidence" value="ECO:0007669"/>
    <property type="project" value="TreeGrafter"/>
</dbReference>
<evidence type="ECO:0000256" key="5">
    <source>
        <dbReference type="PROSITE-ProRule" id="PRU00042"/>
    </source>
</evidence>
<dbReference type="InParanoid" id="A0A2J7PS74"/>
<feature type="compositionally biased region" description="Polar residues" evidence="6">
    <location>
        <begin position="1297"/>
        <end position="1311"/>
    </location>
</feature>
<comment type="caution">
    <text evidence="9">The sequence shown here is derived from an EMBL/GenBank/DDBJ whole genome shotgun (WGS) entry which is preliminary data.</text>
</comment>
<evidence type="ECO:0000313" key="10">
    <source>
        <dbReference type="Proteomes" id="UP000235965"/>
    </source>
</evidence>
<feature type="domain" description="C2H2-type" evidence="7">
    <location>
        <begin position="864"/>
        <end position="891"/>
    </location>
</feature>
<feature type="domain" description="C2H2-type" evidence="7">
    <location>
        <begin position="1269"/>
        <end position="1297"/>
    </location>
</feature>
<dbReference type="GO" id="GO:0008276">
    <property type="term" value="F:protein methyltransferase activity"/>
    <property type="evidence" value="ECO:0007669"/>
    <property type="project" value="UniProtKB-ARBA"/>
</dbReference>
<reference evidence="9 10" key="1">
    <citation type="submission" date="2017-12" db="EMBL/GenBank/DDBJ databases">
        <title>Hemimetabolous genomes reveal molecular basis of termite eusociality.</title>
        <authorList>
            <person name="Harrison M.C."/>
            <person name="Jongepier E."/>
            <person name="Robertson H.M."/>
            <person name="Arning N."/>
            <person name="Bitard-Feildel T."/>
            <person name="Chao H."/>
            <person name="Childers C.P."/>
            <person name="Dinh H."/>
            <person name="Doddapaneni H."/>
            <person name="Dugan S."/>
            <person name="Gowin J."/>
            <person name="Greiner C."/>
            <person name="Han Y."/>
            <person name="Hu H."/>
            <person name="Hughes D.S.T."/>
            <person name="Huylmans A.-K."/>
            <person name="Kemena C."/>
            <person name="Kremer L.P.M."/>
            <person name="Lee S.L."/>
            <person name="Lopez-Ezquerra A."/>
            <person name="Mallet L."/>
            <person name="Monroy-Kuhn J.M."/>
            <person name="Moser A."/>
            <person name="Murali S.C."/>
            <person name="Muzny D.M."/>
            <person name="Otani S."/>
            <person name="Piulachs M.-D."/>
            <person name="Poelchau M."/>
            <person name="Qu J."/>
            <person name="Schaub F."/>
            <person name="Wada-Katsumata A."/>
            <person name="Worley K.C."/>
            <person name="Xie Q."/>
            <person name="Ylla G."/>
            <person name="Poulsen M."/>
            <person name="Gibbs R.A."/>
            <person name="Schal C."/>
            <person name="Richards S."/>
            <person name="Belles X."/>
            <person name="Korb J."/>
            <person name="Bornberg-Bauer E."/>
        </authorList>
    </citation>
    <scope>NUCLEOTIDE SEQUENCE [LARGE SCALE GENOMIC DNA]</scope>
    <source>
        <tissue evidence="9">Whole body</tissue>
    </source>
</reference>
<sequence length="1524" mass="167539">MESTDPQVAPGDVEDDDGITGSTMPTNQAEAELDDWSPVTSSQLESSVQKVAASSSRLLFLAVEYVEEPPNEYGRSAFSSFEPGAPFSPQASSSLSEFEHRVSPLDPNLSSAARYSPVYAITGTSTGALAVITGEASSAGGTSTSSNPSSPFPTSQVVSPIINSSPANALPSSPSSGNPYIDTTQGHATTVAHSYVNPSSPLQILSDNPTSTEEGLLRQVVTGSTYFRTTAASSTSGSILGPTPPHSPLQAPLTPTESYVVSSSTGPLADTVPATSSDYHGNGEVTVAVAVTTSPGRVDSSSELMIQQEAVQLVGGAADGGEQYHRMSGRLKTEGGSVQLLISSSDGSSITYSLDPGQTGYVEQLDTVLDTFKSQGLVIEEGEEGDLRVSQHSVTQDVTALPLDVSLNVTTEQQQNLIETELLDSQVNGGIGTQVRELEHPLLGEDVDMNLGVSASGLKTAGPENYANILLNGHDETIAKNSSNTLPRRSKRHQIQVHNSQQQTNADCKDDTKSFSEDIWITGDIIKRCEECCSSYEHGCPQHRVQSICDKPVPSRAWATLPASYLAINRVGTSSDGSPVHGVFARKTIPKRTQFGPIEGVLVKADDPHMIVAEGEEPQLELLVESETGAMLKLDTGCENSSNWMRFVRAAENFKDQNLILSQQGHCLYFTSTRVIHPRQELQVWYSFPYANKRGLPLLQPDVEKRAVEEVEHMWPCFECNGKFASSEELQKHLNIHDNERDEDGDSLKSKSKKSGRTSRRKGLSHFASKKFKSDSDNHNELYPYQCHICHRAFPRNYSLKRHQLLHAGDKKYVCEICGYEFSHVHNRDRHVRKHHKNQEGESNGVHASNACMKKKPPGPSKEWLCSHCSLTFTSASVLNLHTLAHAADNLEEAETITGLPSDFHSVYHAGEFLVQNGDVQCPQCTQEFPSKKELIEHVTAHGKLTHPQPRPRMRSVNPAKPWKCELCYKSFATDDRLQRHMLVHGAEESKPLQCDICYKRFLNNSAVACHVKIHSEKKSFECCICKTVFDQYLALKEHIPIHAVNGRFTCRQCTKVFDEYSLLRKHNRAFHSDRKHICLHCSNLFPTLDKLRMHMLRHSDHREFLCANCGKQFKRKDKLKEHTNRMHSAERELRLAMKLHRAPTAKKFMPKVSPTDYHRFIYKCHTCLLGFKRRGMLVNHLAKRHPDISPDSVPELNLPILKTTRDYYCQYCEKIYKSSSKRKAHILKNHPGAELPMSNRRKGGVPEIPGVPNPTFSQTVGSVTTHPHGCLWCHKQYASKAKLLQHQRKKHVDLLPQNQQSPRAMKNPNSPGGPEGGKFLPVSVAPASPTCEAQQVVQLQSTADSVVTPQTISIIPEYQITGSEGALREYQHSGIIIDTSTLKRPLKSLADGVSAELLTQAMTELSQISEFRVSVSGSTTSGHDHYFKIVQTSSDPVTVTQSGQSETQPDSSSTADTPGQDHPDPLSPASAPAPTSTSHLQHLLTSDQSYSLPSSPATALSSSSPGPRAWTQANAIYTPYTAR</sequence>
<feature type="domain" description="C2H2-type" evidence="7">
    <location>
        <begin position="813"/>
        <end position="840"/>
    </location>
</feature>
<keyword evidence="10" id="KW-1185">Reference proteome</keyword>
<feature type="compositionally biased region" description="Basic residues" evidence="6">
    <location>
        <begin position="750"/>
        <end position="771"/>
    </location>
</feature>
<dbReference type="InterPro" id="IPR013087">
    <property type="entry name" value="Znf_C2H2_type"/>
</dbReference>
<name>A0A2J7PS74_9NEOP</name>
<dbReference type="OrthoDB" id="3535323at2759"/>
<dbReference type="InterPro" id="IPR001214">
    <property type="entry name" value="SET_dom"/>
</dbReference>
<dbReference type="Gene3D" id="3.30.160.60">
    <property type="entry name" value="Classic Zinc Finger"/>
    <property type="match status" value="8"/>
</dbReference>
<evidence type="ECO:0008006" key="11">
    <source>
        <dbReference type="Google" id="ProtNLM"/>
    </source>
</evidence>
<feature type="compositionally biased region" description="Low complexity" evidence="6">
    <location>
        <begin position="163"/>
        <end position="178"/>
    </location>
</feature>
<feature type="region of interest" description="Disordered" evidence="6">
    <location>
        <begin position="137"/>
        <end position="178"/>
    </location>
</feature>
<dbReference type="SUPFAM" id="SSF57667">
    <property type="entry name" value="beta-beta-alpha zinc fingers"/>
    <property type="match status" value="5"/>
</dbReference>
<feature type="region of interest" description="Disordered" evidence="6">
    <location>
        <begin position="1434"/>
        <end position="1524"/>
    </location>
</feature>
<dbReference type="PROSITE" id="PS00028">
    <property type="entry name" value="ZINC_FINGER_C2H2_1"/>
    <property type="match status" value="12"/>
</dbReference>
<feature type="domain" description="C2H2-type" evidence="7">
    <location>
        <begin position="1163"/>
        <end position="1191"/>
    </location>
</feature>
<feature type="domain" description="C2H2-type" evidence="7">
    <location>
        <begin position="1105"/>
        <end position="1133"/>
    </location>
</feature>
<feature type="domain" description="C2H2-type" evidence="7">
    <location>
        <begin position="715"/>
        <end position="742"/>
    </location>
</feature>
<feature type="compositionally biased region" description="Polar residues" evidence="6">
    <location>
        <begin position="20"/>
        <end position="29"/>
    </location>
</feature>
<dbReference type="PANTHER" id="PTHR24408:SF64">
    <property type="entry name" value="LINKING IMMUNITY AND METABOLISM-RELATED"/>
    <property type="match status" value="1"/>
</dbReference>
<dbReference type="GO" id="GO:0008170">
    <property type="term" value="F:N-methyltransferase activity"/>
    <property type="evidence" value="ECO:0007669"/>
    <property type="project" value="UniProtKB-ARBA"/>
</dbReference>
<feature type="region of interest" description="Disordered" evidence="6">
    <location>
        <begin position="234"/>
        <end position="265"/>
    </location>
</feature>
<dbReference type="InterPro" id="IPR046341">
    <property type="entry name" value="SET_dom_sf"/>
</dbReference>
<feature type="compositionally biased region" description="Low complexity" evidence="6">
    <location>
        <begin position="1468"/>
        <end position="1481"/>
    </location>
</feature>
<keyword evidence="3 5" id="KW-0863">Zinc-finger</keyword>
<evidence type="ECO:0000256" key="1">
    <source>
        <dbReference type="ARBA" id="ARBA00022723"/>
    </source>
</evidence>
<dbReference type="GO" id="GO:0043565">
    <property type="term" value="F:sequence-specific DNA binding"/>
    <property type="evidence" value="ECO:0007669"/>
    <property type="project" value="TreeGrafter"/>
</dbReference>
<feature type="domain" description="C2H2-type" evidence="7">
    <location>
        <begin position="1208"/>
        <end position="1236"/>
    </location>
</feature>
<evidence type="ECO:0000259" key="8">
    <source>
        <dbReference type="PROSITE" id="PS50280"/>
    </source>
</evidence>
<dbReference type="GO" id="GO:0008757">
    <property type="term" value="F:S-adenosylmethionine-dependent methyltransferase activity"/>
    <property type="evidence" value="ECO:0007669"/>
    <property type="project" value="UniProtKB-ARBA"/>
</dbReference>
<dbReference type="GO" id="GO:0008270">
    <property type="term" value="F:zinc ion binding"/>
    <property type="evidence" value="ECO:0007669"/>
    <property type="project" value="UniProtKB-KW"/>
</dbReference>
<keyword evidence="1" id="KW-0479">Metal-binding</keyword>
<feature type="region of interest" description="Disordered" evidence="6">
    <location>
        <begin position="737"/>
        <end position="773"/>
    </location>
</feature>
<feature type="domain" description="C2H2-type" evidence="7">
    <location>
        <begin position="920"/>
        <end position="952"/>
    </location>
</feature>
<evidence type="ECO:0000313" key="9">
    <source>
        <dbReference type="EMBL" id="PNF19187.1"/>
    </source>
</evidence>